<gene>
    <name evidence="7" type="ORF">NZD86_01570</name>
</gene>
<sequence length="788" mass="91776">MAVSEQDWRDEQTYVDHVRERIAERMDAMEVKAGSTKEDVVEIRRNFWDEVSVNLTNPDDIAETHFAIRQQAEVLADKERQYSTAAKVAKTLARLVENPFFGRVDFREDGESETDTVYIGLGSFRDEDTDEFLIYDWRAPISSLYYDHSPGRVSFQAPGGEITGEMEVKRQYVIRQGRIELMFDANVTIGDELLMEALGRHSDTQMRSIVATIQQEQNAVIRNDHSRMLIVQGAAGSGKTSAALQRVAYLLYKHRGTLTARQMVLFSPNTMFNSYVASVLPELGEENLEQTTFQEYLERRLKRHFQVEDPFDQLEFVLTEENATHYRARVEGIRYKSSYAFTRVIRAYCESLLNRGMRFRPISFRGKVIVSREQMREHFYSYEPNFRMNHRMESMRKWLLEQLVALEDAEKDADWVEDEVELLDPDDYRKAHQRVSRMNAHRDEVFNEHGQEREILGRMVVHRKLAKIRKRVQKLQFIDIPGLYRTMLEHIEEYAAVDDREALPDNWTDIARYTLEAMEQKQLPYEDATPYLYMMELVLGMSVNTSIQHVFIDEAQDYSRLQIEFIRHLFPRARMTILGDLNQSVYVHEPALARAHDLGDVYGEEHTEFIRLSRSYRSTFEIVEFTRRMTASDGEIVPFERHGERPRVIRTTDAEHNRRLVNEVRSLQDQGYSSIAVICKTAAESEKVYAAVKDDIESSLISKETTRFIHGIVVIPAYLAKGVEFDAVVVYDGSRTVYAHEHERQLFYTACTRAMHELVILSADEPSHFIADQPKDTYVLEHESETTC</sequence>
<feature type="domain" description="UvrD-like helicase ATP-binding" evidence="6">
    <location>
        <begin position="212"/>
        <end position="619"/>
    </location>
</feature>
<keyword evidence="3 5" id="KW-0347">Helicase</keyword>
<evidence type="ECO:0000313" key="8">
    <source>
        <dbReference type="Proteomes" id="UP001164803"/>
    </source>
</evidence>
<keyword evidence="8" id="KW-1185">Reference proteome</keyword>
<proteinExistence type="predicted"/>
<evidence type="ECO:0000256" key="1">
    <source>
        <dbReference type="ARBA" id="ARBA00022741"/>
    </source>
</evidence>
<dbReference type="EMBL" id="CP104064">
    <property type="protein sequence ID" value="WAH37265.1"/>
    <property type="molecule type" value="Genomic_DNA"/>
</dbReference>
<dbReference type="Pfam" id="PF00580">
    <property type="entry name" value="UvrD-helicase"/>
    <property type="match status" value="1"/>
</dbReference>
<evidence type="ECO:0000256" key="3">
    <source>
        <dbReference type="ARBA" id="ARBA00022806"/>
    </source>
</evidence>
<dbReference type="PANTHER" id="PTHR11070">
    <property type="entry name" value="UVRD / RECB / PCRA DNA HELICASE FAMILY MEMBER"/>
    <property type="match status" value="1"/>
</dbReference>
<organism evidence="7 8">
    <name type="scientific">Alicyclobacillus dauci</name>
    <dbReference type="NCBI Taxonomy" id="1475485"/>
    <lineage>
        <taxon>Bacteria</taxon>
        <taxon>Bacillati</taxon>
        <taxon>Bacillota</taxon>
        <taxon>Bacilli</taxon>
        <taxon>Bacillales</taxon>
        <taxon>Alicyclobacillaceae</taxon>
        <taxon>Alicyclobacillus</taxon>
    </lineage>
</organism>
<dbReference type="SUPFAM" id="SSF52540">
    <property type="entry name" value="P-loop containing nucleoside triphosphate hydrolases"/>
    <property type="match status" value="1"/>
</dbReference>
<evidence type="ECO:0000313" key="7">
    <source>
        <dbReference type="EMBL" id="WAH37265.1"/>
    </source>
</evidence>
<feature type="binding site" evidence="5">
    <location>
        <begin position="233"/>
        <end position="240"/>
    </location>
    <ligand>
        <name>ATP</name>
        <dbReference type="ChEBI" id="CHEBI:30616"/>
    </ligand>
</feature>
<reference evidence="7" key="1">
    <citation type="submission" date="2022-08" db="EMBL/GenBank/DDBJ databases">
        <title>Alicyclobacillus dauci DSM2870, complete genome.</title>
        <authorList>
            <person name="Wang Q."/>
            <person name="Cai R."/>
            <person name="Wang Z."/>
        </authorList>
    </citation>
    <scope>NUCLEOTIDE SEQUENCE</scope>
    <source>
        <strain evidence="7">DSM 28700</strain>
    </source>
</reference>
<evidence type="ECO:0000259" key="6">
    <source>
        <dbReference type="PROSITE" id="PS51198"/>
    </source>
</evidence>
<name>A0ABY6Z5G4_9BACL</name>
<protein>
    <submittedName>
        <fullName evidence="7">UvrD-helicase domain-containing protein</fullName>
    </submittedName>
</protein>
<dbReference type="Proteomes" id="UP001164803">
    <property type="component" value="Chromosome"/>
</dbReference>
<dbReference type="PROSITE" id="PS51198">
    <property type="entry name" value="UVRD_HELICASE_ATP_BIND"/>
    <property type="match status" value="1"/>
</dbReference>
<dbReference type="Gene3D" id="3.40.50.300">
    <property type="entry name" value="P-loop containing nucleotide triphosphate hydrolases"/>
    <property type="match status" value="3"/>
</dbReference>
<dbReference type="InterPro" id="IPR014016">
    <property type="entry name" value="UvrD-like_ATP-bd"/>
</dbReference>
<dbReference type="InterPro" id="IPR027417">
    <property type="entry name" value="P-loop_NTPase"/>
</dbReference>
<keyword evidence="1 5" id="KW-0547">Nucleotide-binding</keyword>
<evidence type="ECO:0000256" key="4">
    <source>
        <dbReference type="ARBA" id="ARBA00022840"/>
    </source>
</evidence>
<keyword evidence="4 5" id="KW-0067">ATP-binding</keyword>
<dbReference type="Pfam" id="PF13538">
    <property type="entry name" value="UvrD_C_2"/>
    <property type="match status" value="1"/>
</dbReference>
<dbReference type="InterPro" id="IPR048228">
    <property type="entry name" value="HelD_bacillota"/>
</dbReference>
<dbReference type="PANTHER" id="PTHR11070:SF17">
    <property type="entry name" value="DNA HELICASE IV"/>
    <property type="match status" value="1"/>
</dbReference>
<dbReference type="NCBIfam" id="NF041464">
    <property type="entry name" value="HelD_BACSU"/>
    <property type="match status" value="1"/>
</dbReference>
<dbReference type="InterPro" id="IPR000212">
    <property type="entry name" value="DNA_helicase_UvrD/REP"/>
</dbReference>
<accession>A0ABY6Z5G4</accession>
<evidence type="ECO:0000256" key="2">
    <source>
        <dbReference type="ARBA" id="ARBA00022801"/>
    </source>
</evidence>
<dbReference type="InterPro" id="IPR027785">
    <property type="entry name" value="UvrD-like_helicase_C"/>
</dbReference>
<evidence type="ECO:0000256" key="5">
    <source>
        <dbReference type="PROSITE-ProRule" id="PRU00560"/>
    </source>
</evidence>
<dbReference type="RefSeq" id="WP_268044739.1">
    <property type="nucleotide sequence ID" value="NZ_CP104064.1"/>
</dbReference>
<keyword evidence="2 5" id="KW-0378">Hydrolase</keyword>